<dbReference type="Gene3D" id="3.40.50.300">
    <property type="entry name" value="P-loop containing nucleotide triphosphate hydrolases"/>
    <property type="match status" value="1"/>
</dbReference>
<comment type="caution">
    <text evidence="2">The sequence shown here is derived from an EMBL/GenBank/DDBJ whole genome shotgun (WGS) entry which is preliminary data.</text>
</comment>
<dbReference type="PANTHER" id="PTHR13696">
    <property type="entry name" value="P-LOOP CONTAINING NUCLEOSIDE TRIPHOSPHATE HYDROLASE"/>
    <property type="match status" value="1"/>
</dbReference>
<dbReference type="Pfam" id="PF01656">
    <property type="entry name" value="CbiA"/>
    <property type="match status" value="1"/>
</dbReference>
<gene>
    <name evidence="2" type="ORF">EZS27_011346</name>
</gene>
<dbReference type="AlphaFoldDB" id="A0A5J4S6C8"/>
<dbReference type="PANTHER" id="PTHR13696:SF52">
    <property type="entry name" value="PARA FAMILY PROTEIN CT_582"/>
    <property type="match status" value="1"/>
</dbReference>
<evidence type="ECO:0000313" key="2">
    <source>
        <dbReference type="EMBL" id="KAA6340801.1"/>
    </source>
</evidence>
<feature type="domain" description="CobQ/CobB/MinD/ParA nucleotide binding" evidence="1">
    <location>
        <begin position="8"/>
        <end position="211"/>
    </location>
</feature>
<dbReference type="EMBL" id="SNRY01000432">
    <property type="protein sequence ID" value="KAA6340801.1"/>
    <property type="molecule type" value="Genomic_DNA"/>
</dbReference>
<dbReference type="SUPFAM" id="SSF52540">
    <property type="entry name" value="P-loop containing nucleoside triphosphate hydrolases"/>
    <property type="match status" value="1"/>
</dbReference>
<dbReference type="InterPro" id="IPR027417">
    <property type="entry name" value="P-loop_NTPase"/>
</dbReference>
<reference evidence="2" key="1">
    <citation type="submission" date="2019-03" db="EMBL/GenBank/DDBJ databases">
        <title>Single cell metagenomics reveals metabolic interactions within the superorganism composed of flagellate Streblomastix strix and complex community of Bacteroidetes bacteria on its surface.</title>
        <authorList>
            <person name="Treitli S.C."/>
            <person name="Kolisko M."/>
            <person name="Husnik F."/>
            <person name="Keeling P."/>
            <person name="Hampl V."/>
        </authorList>
    </citation>
    <scope>NUCLEOTIDE SEQUENCE</scope>
    <source>
        <strain evidence="2">STM</strain>
    </source>
</reference>
<dbReference type="InterPro" id="IPR050678">
    <property type="entry name" value="DNA_Partitioning_ATPase"/>
</dbReference>
<sequence length="251" mass="28425">MEKEPLFIAFSTQKGGMGKTTLTVLAASYLHYVRGYDVAVIDCDFPQHSIADMRKRDVRQVMEDNHYKQMAHVQFTALKKKAYDIEESTAMEAIGVAEKLQNKSELDFIFFDLPGTLNSAGVLKTLAAMDYVFTPVSADRVVLESTLQFATTVNDNLITTGKTNIKGLHLIWNMVDGREKTELYKAYEQAIARLGLQVMQTLLPDSKRFRREMTGTHKPVFRSTLFPIDKSLMKGSNIEELINELCQTIKK</sequence>
<organism evidence="2">
    <name type="scientific">termite gut metagenome</name>
    <dbReference type="NCBI Taxonomy" id="433724"/>
    <lineage>
        <taxon>unclassified sequences</taxon>
        <taxon>metagenomes</taxon>
        <taxon>organismal metagenomes</taxon>
    </lineage>
</organism>
<name>A0A5J4S6C8_9ZZZZ</name>
<evidence type="ECO:0000259" key="1">
    <source>
        <dbReference type="Pfam" id="PF01656"/>
    </source>
</evidence>
<proteinExistence type="predicted"/>
<dbReference type="InterPro" id="IPR002586">
    <property type="entry name" value="CobQ/CobB/MinD/ParA_Nub-bd_dom"/>
</dbReference>
<dbReference type="CDD" id="cd02042">
    <property type="entry name" value="ParAB_family"/>
    <property type="match status" value="1"/>
</dbReference>
<accession>A0A5J4S6C8</accession>
<protein>
    <submittedName>
        <fullName evidence="2">ParA family protein</fullName>
    </submittedName>
</protein>